<dbReference type="EMBL" id="FNZK01000007">
    <property type="protein sequence ID" value="SEJ42067.1"/>
    <property type="molecule type" value="Genomic_DNA"/>
</dbReference>
<dbReference type="InterPro" id="IPR023772">
    <property type="entry name" value="DNA-bd_HTH_TetR-type_CS"/>
</dbReference>
<dbReference type="SUPFAM" id="SSF48498">
    <property type="entry name" value="Tetracyclin repressor-like, C-terminal domain"/>
    <property type="match status" value="1"/>
</dbReference>
<dbReference type="InterPro" id="IPR050624">
    <property type="entry name" value="HTH-type_Tx_Regulator"/>
</dbReference>
<dbReference type="Proteomes" id="UP000199662">
    <property type="component" value="Unassembled WGS sequence"/>
</dbReference>
<reference evidence="4 5" key="1">
    <citation type="submission" date="2016-10" db="EMBL/GenBank/DDBJ databases">
        <authorList>
            <person name="de Groot N.N."/>
        </authorList>
    </citation>
    <scope>NUCLEOTIDE SEQUENCE [LARGE SCALE GENOMIC DNA]</scope>
    <source>
        <strain evidence="4 5">DSM 2179</strain>
    </source>
</reference>
<evidence type="ECO:0000313" key="4">
    <source>
        <dbReference type="EMBL" id="SEJ42067.1"/>
    </source>
</evidence>
<name>A0A1H6YSX8_9FIRM</name>
<dbReference type="PROSITE" id="PS01081">
    <property type="entry name" value="HTH_TETR_1"/>
    <property type="match status" value="1"/>
</dbReference>
<dbReference type="GO" id="GO:0003677">
    <property type="term" value="F:DNA binding"/>
    <property type="evidence" value="ECO:0007669"/>
    <property type="project" value="UniProtKB-UniRule"/>
</dbReference>
<evidence type="ECO:0000256" key="2">
    <source>
        <dbReference type="PROSITE-ProRule" id="PRU00335"/>
    </source>
</evidence>
<evidence type="ECO:0000256" key="1">
    <source>
        <dbReference type="ARBA" id="ARBA00023125"/>
    </source>
</evidence>
<dbReference type="InterPro" id="IPR036271">
    <property type="entry name" value="Tet_transcr_reg_TetR-rel_C_sf"/>
</dbReference>
<accession>A0A1H6YSX8</accession>
<keyword evidence="5" id="KW-1185">Reference proteome</keyword>
<dbReference type="RefSeq" id="WP_091830882.1">
    <property type="nucleotide sequence ID" value="NZ_FNZK01000007.1"/>
</dbReference>
<dbReference type="PANTHER" id="PTHR43479:SF11">
    <property type="entry name" value="ACREF_ENVCD OPERON REPRESSOR-RELATED"/>
    <property type="match status" value="1"/>
</dbReference>
<sequence length="211" mass="24245">MAEINRRERKKIFSQKAIVESAVKLFAQKGYQETTVADIMSEADLGIGTFYNYFQSKEDILKHLLFQIIVETNDKFEELQKESRLAGETLREMFLFTAEILDSKRFVLPLFLSAAHKGGFKEHSMEPSKDMSETERPASMPKKMTFKHIFDQIIKAGQASGEFRQDIPAEIITEMFHSVFQAASFSSIQISFLANIRYKLILIMDGIILKK</sequence>
<protein>
    <submittedName>
        <fullName evidence="4">Transcriptional regulator, TetR family</fullName>
    </submittedName>
</protein>
<dbReference type="InterPro" id="IPR001647">
    <property type="entry name" value="HTH_TetR"/>
</dbReference>
<dbReference type="InterPro" id="IPR009057">
    <property type="entry name" value="Homeodomain-like_sf"/>
</dbReference>
<dbReference type="PANTHER" id="PTHR43479">
    <property type="entry name" value="ACREF/ENVCD OPERON REPRESSOR-RELATED"/>
    <property type="match status" value="1"/>
</dbReference>
<keyword evidence="1 2" id="KW-0238">DNA-binding</keyword>
<dbReference type="Pfam" id="PF00440">
    <property type="entry name" value="TetR_N"/>
    <property type="match status" value="1"/>
</dbReference>
<dbReference type="AlphaFoldDB" id="A0A1H6YSX8"/>
<dbReference type="SUPFAM" id="SSF46689">
    <property type="entry name" value="Homeodomain-like"/>
    <property type="match status" value="1"/>
</dbReference>
<proteinExistence type="predicted"/>
<evidence type="ECO:0000313" key="5">
    <source>
        <dbReference type="Proteomes" id="UP000199662"/>
    </source>
</evidence>
<dbReference type="PRINTS" id="PR00455">
    <property type="entry name" value="HTHTETR"/>
</dbReference>
<dbReference type="PROSITE" id="PS50977">
    <property type="entry name" value="HTH_TETR_2"/>
    <property type="match status" value="1"/>
</dbReference>
<evidence type="ECO:0000259" key="3">
    <source>
        <dbReference type="PROSITE" id="PS50977"/>
    </source>
</evidence>
<feature type="domain" description="HTH tetR-type" evidence="3">
    <location>
        <begin position="12"/>
        <end position="72"/>
    </location>
</feature>
<dbReference type="Gene3D" id="1.10.357.10">
    <property type="entry name" value="Tetracycline Repressor, domain 2"/>
    <property type="match status" value="1"/>
</dbReference>
<gene>
    <name evidence="4" type="ORF">SAMN05660742_10766</name>
</gene>
<dbReference type="STRING" id="84035.SAMN05660742_10766"/>
<feature type="DNA-binding region" description="H-T-H motif" evidence="2">
    <location>
        <begin position="35"/>
        <end position="54"/>
    </location>
</feature>
<organism evidence="4 5">
    <name type="scientific">Propionispira arboris</name>
    <dbReference type="NCBI Taxonomy" id="84035"/>
    <lineage>
        <taxon>Bacteria</taxon>
        <taxon>Bacillati</taxon>
        <taxon>Bacillota</taxon>
        <taxon>Negativicutes</taxon>
        <taxon>Selenomonadales</taxon>
        <taxon>Selenomonadaceae</taxon>
        <taxon>Propionispira</taxon>
    </lineage>
</organism>